<evidence type="ECO:0000259" key="1">
    <source>
        <dbReference type="Pfam" id="PF12323"/>
    </source>
</evidence>
<protein>
    <submittedName>
        <fullName evidence="2">Transposase IS891/IS1136/IS1341 family protein</fullName>
    </submittedName>
</protein>
<evidence type="ECO:0000313" key="2">
    <source>
        <dbReference type="EMBL" id="GET44593.1"/>
    </source>
</evidence>
<sequence>MLTLNYRYRLYPDATQENTLFEWMETCRSAYNYALREIKDWCNSRKCMIDRCKG</sequence>
<organism evidence="2 3">
    <name type="scientific">Microseira wollei NIES-4236</name>
    <dbReference type="NCBI Taxonomy" id="2530354"/>
    <lineage>
        <taxon>Bacteria</taxon>
        <taxon>Bacillati</taxon>
        <taxon>Cyanobacteriota</taxon>
        <taxon>Cyanophyceae</taxon>
        <taxon>Oscillatoriophycideae</taxon>
        <taxon>Aerosakkonematales</taxon>
        <taxon>Aerosakkonemataceae</taxon>
        <taxon>Microseira</taxon>
    </lineage>
</organism>
<feature type="domain" description="Transposase putative helix-turn-helix" evidence="1">
    <location>
        <begin position="1"/>
        <end position="46"/>
    </location>
</feature>
<accession>A0AAV3XRY4</accession>
<gene>
    <name evidence="2" type="ORF">MiSe_94240</name>
</gene>
<dbReference type="Proteomes" id="UP001050975">
    <property type="component" value="Unassembled WGS sequence"/>
</dbReference>
<keyword evidence="3" id="KW-1185">Reference proteome</keyword>
<dbReference type="Pfam" id="PF12323">
    <property type="entry name" value="HTH_OrfB_IS605"/>
    <property type="match status" value="1"/>
</dbReference>
<dbReference type="EMBL" id="BLAY01000433">
    <property type="protein sequence ID" value="GET44593.1"/>
    <property type="molecule type" value="Genomic_DNA"/>
</dbReference>
<dbReference type="InterPro" id="IPR021027">
    <property type="entry name" value="Transposase_put_HTH"/>
</dbReference>
<comment type="caution">
    <text evidence="2">The sequence shown here is derived from an EMBL/GenBank/DDBJ whole genome shotgun (WGS) entry which is preliminary data.</text>
</comment>
<dbReference type="AlphaFoldDB" id="A0AAV3XRY4"/>
<proteinExistence type="predicted"/>
<name>A0AAV3XRY4_9CYAN</name>
<evidence type="ECO:0000313" key="3">
    <source>
        <dbReference type="Proteomes" id="UP001050975"/>
    </source>
</evidence>
<reference evidence="2" key="1">
    <citation type="submission" date="2019-10" db="EMBL/GenBank/DDBJ databases">
        <title>Draft genome sequece of Microseira wollei NIES-4236.</title>
        <authorList>
            <person name="Yamaguchi H."/>
            <person name="Suzuki S."/>
            <person name="Kawachi M."/>
        </authorList>
    </citation>
    <scope>NUCLEOTIDE SEQUENCE</scope>
    <source>
        <strain evidence="2">NIES-4236</strain>
    </source>
</reference>